<accession>A0ABP8NK94</accession>
<proteinExistence type="predicted"/>
<name>A0ABP8NK94_9BACT</name>
<protein>
    <recommendedName>
        <fullName evidence="3">Outer membrane protein beta-barrel domain-containing protein</fullName>
    </recommendedName>
</protein>
<sequence length="287" mass="30816">MKKLTLAALSCLALSATAQTTEKKPKNEVTAYAKIGIGYGFVSSGIVSTYNGSERVTPTMRTIDMKPASFTAGQSAEISVGALFGRHVGAELRAYIVTGTPEYTYVTEGFVSSGGITMYDKETVTTRARTPMVLMPSMVVQSGGEKVNIYSRFGLAIPLSNKIDIKDDYEVAGNPFRGHAEYEMTSKMKLGFTGAAGVSFKAGNKIRIWVEANMLSLSPIMDEMVLTKYTVNGVNELANVSARNKRVNFDLSGQEAFPLNEDKPAMSIAEALPYSNAGLSAGISMSF</sequence>
<organism evidence="4 5">
    <name type="scientific">Nemorincola caseinilytica</name>
    <dbReference type="NCBI Taxonomy" id="2054315"/>
    <lineage>
        <taxon>Bacteria</taxon>
        <taxon>Pseudomonadati</taxon>
        <taxon>Bacteroidota</taxon>
        <taxon>Chitinophagia</taxon>
        <taxon>Chitinophagales</taxon>
        <taxon>Chitinophagaceae</taxon>
        <taxon>Nemorincola</taxon>
    </lineage>
</organism>
<evidence type="ECO:0000313" key="4">
    <source>
        <dbReference type="EMBL" id="GAA4467750.1"/>
    </source>
</evidence>
<reference evidence="5" key="1">
    <citation type="journal article" date="2019" name="Int. J. Syst. Evol. Microbiol.">
        <title>The Global Catalogue of Microorganisms (GCM) 10K type strain sequencing project: providing services to taxonomists for standard genome sequencing and annotation.</title>
        <authorList>
            <consortium name="The Broad Institute Genomics Platform"/>
            <consortium name="The Broad Institute Genome Sequencing Center for Infectious Disease"/>
            <person name="Wu L."/>
            <person name="Ma J."/>
        </authorList>
    </citation>
    <scope>NUCLEOTIDE SEQUENCE [LARGE SCALE GENOMIC DNA]</scope>
    <source>
        <strain evidence="5">JCM 32105</strain>
    </source>
</reference>
<dbReference type="InterPro" id="IPR027385">
    <property type="entry name" value="Beta-barrel_OMP"/>
</dbReference>
<evidence type="ECO:0000256" key="2">
    <source>
        <dbReference type="SAM" id="SignalP"/>
    </source>
</evidence>
<dbReference type="RefSeq" id="WP_345083535.1">
    <property type="nucleotide sequence ID" value="NZ_BAABFA010000018.1"/>
</dbReference>
<feature type="chain" id="PRO_5045197270" description="Outer membrane protein beta-barrel domain-containing protein" evidence="2">
    <location>
        <begin position="19"/>
        <end position="287"/>
    </location>
</feature>
<gene>
    <name evidence="4" type="ORF">GCM10023093_24080</name>
</gene>
<dbReference type="EMBL" id="BAABFA010000018">
    <property type="protein sequence ID" value="GAA4467750.1"/>
    <property type="molecule type" value="Genomic_DNA"/>
</dbReference>
<comment type="caution">
    <text evidence="4">The sequence shown here is derived from an EMBL/GenBank/DDBJ whole genome shotgun (WGS) entry which is preliminary data.</text>
</comment>
<evidence type="ECO:0000313" key="5">
    <source>
        <dbReference type="Proteomes" id="UP001500067"/>
    </source>
</evidence>
<evidence type="ECO:0000259" key="3">
    <source>
        <dbReference type="Pfam" id="PF13505"/>
    </source>
</evidence>
<feature type="signal peptide" evidence="2">
    <location>
        <begin position="1"/>
        <end position="18"/>
    </location>
</feature>
<feature type="domain" description="Outer membrane protein beta-barrel" evidence="3">
    <location>
        <begin position="5"/>
        <end position="217"/>
    </location>
</feature>
<dbReference type="Pfam" id="PF13505">
    <property type="entry name" value="OMP_b-brl"/>
    <property type="match status" value="1"/>
</dbReference>
<evidence type="ECO:0000256" key="1">
    <source>
        <dbReference type="ARBA" id="ARBA00022729"/>
    </source>
</evidence>
<keyword evidence="1 2" id="KW-0732">Signal</keyword>
<dbReference type="Proteomes" id="UP001500067">
    <property type="component" value="Unassembled WGS sequence"/>
</dbReference>
<keyword evidence="5" id="KW-1185">Reference proteome</keyword>